<proteinExistence type="inferred from homology"/>
<comment type="similarity">
    <text evidence="1">Belongs to the CNOT9 family.</text>
</comment>
<dbReference type="InterPro" id="IPR011989">
    <property type="entry name" value="ARM-like"/>
</dbReference>
<sequence>MANFPSRLLSINNDESFVAPLNASTQTSENVQRMAHVERLIVELQMSDLRENALHVLSKWTGLFKELAPLLWNSFGTIVILLQEILSIFPNISMENLTAAQSTRVCNVLALFQCVASHSDTKMLFIEAKIPLYLYPFLQTTNKLPQFEHLRLASLGVIGALVKVSTKEVITFLLSSEIIPLCLCNMKIGKEVSKMVATFIIQKVLEDDDGLAYICATVERFFAVARVLDMVLKSIEKQHAPRLLKLIISCYSRLSDNHRAGIALTSCLPNVLTNDTFNNYLREDPTTWRLVEHLYENIGMNHVPLVPGGK</sequence>
<dbReference type="Pfam" id="PF04078">
    <property type="entry name" value="Rcd1"/>
    <property type="match status" value="1"/>
</dbReference>
<dbReference type="GO" id="GO:0006402">
    <property type="term" value="P:mRNA catabolic process"/>
    <property type="evidence" value="ECO:0007669"/>
    <property type="project" value="InterPro"/>
</dbReference>
<dbReference type="PANTHER" id="PTHR12262">
    <property type="entry name" value="CCR4-NOT TRANSCRIPTION COMPLEX SUBUNIT 9"/>
    <property type="match status" value="1"/>
</dbReference>
<dbReference type="SUPFAM" id="SSF48371">
    <property type="entry name" value="ARM repeat"/>
    <property type="match status" value="1"/>
</dbReference>
<organism evidence="3 4">
    <name type="scientific">Pisum sativum</name>
    <name type="common">Garden pea</name>
    <name type="synonym">Lathyrus oleraceus</name>
    <dbReference type="NCBI Taxonomy" id="3888"/>
    <lineage>
        <taxon>Eukaryota</taxon>
        <taxon>Viridiplantae</taxon>
        <taxon>Streptophyta</taxon>
        <taxon>Embryophyta</taxon>
        <taxon>Tracheophyta</taxon>
        <taxon>Spermatophyta</taxon>
        <taxon>Magnoliopsida</taxon>
        <taxon>eudicotyledons</taxon>
        <taxon>Gunneridae</taxon>
        <taxon>Pentapetalae</taxon>
        <taxon>rosids</taxon>
        <taxon>fabids</taxon>
        <taxon>Fabales</taxon>
        <taxon>Fabaceae</taxon>
        <taxon>Papilionoideae</taxon>
        <taxon>50 kb inversion clade</taxon>
        <taxon>NPAAA clade</taxon>
        <taxon>Hologalegina</taxon>
        <taxon>IRL clade</taxon>
        <taxon>Fabeae</taxon>
        <taxon>Lathyrus</taxon>
    </lineage>
</organism>
<dbReference type="EMBL" id="JAMSHJ010000002">
    <property type="protein sequence ID" value="KAI5433076.1"/>
    <property type="molecule type" value="Genomic_DNA"/>
</dbReference>
<dbReference type="GO" id="GO:0030014">
    <property type="term" value="C:CCR4-NOT complex"/>
    <property type="evidence" value="ECO:0007669"/>
    <property type="project" value="InterPro"/>
</dbReference>
<accession>A0A9D4YAH5</accession>
<dbReference type="OrthoDB" id="1410271at2759"/>
<dbReference type="InterPro" id="IPR007216">
    <property type="entry name" value="CNOT9"/>
</dbReference>
<evidence type="ECO:0000313" key="3">
    <source>
        <dbReference type="EMBL" id="KAI5433081.1"/>
    </source>
</evidence>
<evidence type="ECO:0000313" key="2">
    <source>
        <dbReference type="EMBL" id="KAI5433076.1"/>
    </source>
</evidence>
<gene>
    <name evidence="2" type="ORF">KIW84_020387</name>
    <name evidence="3" type="ORF">KIW84_020390</name>
</gene>
<dbReference type="Proteomes" id="UP001058974">
    <property type="component" value="Chromosome 2"/>
</dbReference>
<reference evidence="3 4" key="1">
    <citation type="journal article" date="2022" name="Nat. Genet.">
        <title>Improved pea reference genome and pan-genome highlight genomic features and evolutionary characteristics.</title>
        <authorList>
            <person name="Yang T."/>
            <person name="Liu R."/>
            <person name="Luo Y."/>
            <person name="Hu S."/>
            <person name="Wang D."/>
            <person name="Wang C."/>
            <person name="Pandey M.K."/>
            <person name="Ge S."/>
            <person name="Xu Q."/>
            <person name="Li N."/>
            <person name="Li G."/>
            <person name="Huang Y."/>
            <person name="Saxena R.K."/>
            <person name="Ji Y."/>
            <person name="Li M."/>
            <person name="Yan X."/>
            <person name="He Y."/>
            <person name="Liu Y."/>
            <person name="Wang X."/>
            <person name="Xiang C."/>
            <person name="Varshney R.K."/>
            <person name="Ding H."/>
            <person name="Gao S."/>
            <person name="Zong X."/>
        </authorList>
    </citation>
    <scope>NUCLEOTIDE SEQUENCE [LARGE SCALE GENOMIC DNA]</scope>
    <source>
        <strain evidence="3 4">cv. Zhongwan 6</strain>
    </source>
</reference>
<name>A0A9D4YAH5_PEA</name>
<protein>
    <submittedName>
        <fullName evidence="3">Uncharacterized protein</fullName>
    </submittedName>
</protein>
<dbReference type="FunFam" id="1.25.10.10:FF:000661">
    <property type="entry name" value="Cell differentiation family, Rcd1-like containing protein"/>
    <property type="match status" value="1"/>
</dbReference>
<dbReference type="EMBL" id="JAMSHJ010000002">
    <property type="protein sequence ID" value="KAI5433081.1"/>
    <property type="molecule type" value="Genomic_DNA"/>
</dbReference>
<comment type="caution">
    <text evidence="3">The sequence shown here is derived from an EMBL/GenBank/DDBJ whole genome shotgun (WGS) entry which is preliminary data.</text>
</comment>
<dbReference type="InterPro" id="IPR016024">
    <property type="entry name" value="ARM-type_fold"/>
</dbReference>
<evidence type="ECO:0000313" key="4">
    <source>
        <dbReference type="Proteomes" id="UP001058974"/>
    </source>
</evidence>
<dbReference type="Gene3D" id="1.25.10.10">
    <property type="entry name" value="Leucine-rich Repeat Variant"/>
    <property type="match status" value="1"/>
</dbReference>
<dbReference type="Gramene" id="Psat02G0039000-T1">
    <property type="protein sequence ID" value="KAI5433081.1"/>
    <property type="gene ID" value="KIW84_020390"/>
</dbReference>
<evidence type="ECO:0000256" key="1">
    <source>
        <dbReference type="ARBA" id="ARBA00006385"/>
    </source>
</evidence>
<dbReference type="Gramene" id="Psat02G0038700-T1">
    <property type="protein sequence ID" value="KAI5433076.1"/>
    <property type="gene ID" value="KIW84_020387"/>
</dbReference>
<dbReference type="AlphaFoldDB" id="A0A9D4YAH5"/>
<keyword evidence="4" id="KW-1185">Reference proteome</keyword>